<dbReference type="Gramene" id="LPERR07G14730.1">
    <property type="protein sequence ID" value="LPERR07G14730.1"/>
    <property type="gene ID" value="LPERR07G14730"/>
</dbReference>
<dbReference type="EnsemblPlants" id="LPERR07G14730.1">
    <property type="protein sequence ID" value="LPERR07G14730.1"/>
    <property type="gene ID" value="LPERR07G14730"/>
</dbReference>
<proteinExistence type="predicted"/>
<reference evidence="1 2" key="1">
    <citation type="submission" date="2012-08" db="EMBL/GenBank/DDBJ databases">
        <title>Oryza genome evolution.</title>
        <authorList>
            <person name="Wing R.A."/>
        </authorList>
    </citation>
    <scope>NUCLEOTIDE SEQUENCE</scope>
</reference>
<dbReference type="InterPro" id="IPR055290">
    <property type="entry name" value="At3g26010-like"/>
</dbReference>
<reference evidence="1" key="3">
    <citation type="submission" date="2015-04" db="UniProtKB">
        <authorList>
            <consortium name="EnsemblPlants"/>
        </authorList>
    </citation>
    <scope>IDENTIFICATION</scope>
</reference>
<dbReference type="STRING" id="77586.A0A0D9WZU0"/>
<dbReference type="HOGENOM" id="CLU_092671_0_0_1"/>
<protein>
    <recommendedName>
        <fullName evidence="3">F-box domain-containing protein</fullName>
    </recommendedName>
</protein>
<dbReference type="Proteomes" id="UP000032180">
    <property type="component" value="Chromosome 7"/>
</dbReference>
<dbReference type="PANTHER" id="PTHR35546:SF105">
    <property type="entry name" value="OS05G0139200 PROTEIN"/>
    <property type="match status" value="1"/>
</dbReference>
<evidence type="ECO:0000313" key="1">
    <source>
        <dbReference type="EnsemblPlants" id="LPERR07G14730.1"/>
    </source>
</evidence>
<dbReference type="PANTHER" id="PTHR35546">
    <property type="entry name" value="F-BOX PROTEIN INTERACTION DOMAIN PROTEIN-RELATED"/>
    <property type="match status" value="1"/>
</dbReference>
<dbReference type="SUPFAM" id="SSF81383">
    <property type="entry name" value="F-box domain"/>
    <property type="match status" value="1"/>
</dbReference>
<name>A0A0D9WZU0_9ORYZ</name>
<dbReference type="eggNOG" id="ENOG502QWH8">
    <property type="taxonomic scope" value="Eukaryota"/>
</dbReference>
<keyword evidence="2" id="KW-1185">Reference proteome</keyword>
<dbReference type="InterPro" id="IPR036047">
    <property type="entry name" value="F-box-like_dom_sf"/>
</dbReference>
<evidence type="ECO:0008006" key="3">
    <source>
        <dbReference type="Google" id="ProtNLM"/>
    </source>
</evidence>
<evidence type="ECO:0000313" key="2">
    <source>
        <dbReference type="Proteomes" id="UP000032180"/>
    </source>
</evidence>
<dbReference type="AlphaFoldDB" id="A0A0D9WZU0"/>
<organism evidence="1 2">
    <name type="scientific">Leersia perrieri</name>
    <dbReference type="NCBI Taxonomy" id="77586"/>
    <lineage>
        <taxon>Eukaryota</taxon>
        <taxon>Viridiplantae</taxon>
        <taxon>Streptophyta</taxon>
        <taxon>Embryophyta</taxon>
        <taxon>Tracheophyta</taxon>
        <taxon>Spermatophyta</taxon>
        <taxon>Magnoliopsida</taxon>
        <taxon>Liliopsida</taxon>
        <taxon>Poales</taxon>
        <taxon>Poaceae</taxon>
        <taxon>BOP clade</taxon>
        <taxon>Oryzoideae</taxon>
        <taxon>Oryzeae</taxon>
        <taxon>Oryzinae</taxon>
        <taxon>Leersia</taxon>
    </lineage>
</organism>
<accession>A0A0D9WZU0</accession>
<reference evidence="2" key="2">
    <citation type="submission" date="2013-12" db="EMBL/GenBank/DDBJ databases">
        <authorList>
            <person name="Yu Y."/>
            <person name="Lee S."/>
            <person name="de Baynast K."/>
            <person name="Wissotski M."/>
            <person name="Liu L."/>
            <person name="Talag J."/>
            <person name="Goicoechea J."/>
            <person name="Angelova A."/>
            <person name="Jetty R."/>
            <person name="Kudrna D."/>
            <person name="Golser W."/>
            <person name="Rivera L."/>
            <person name="Zhang J."/>
            <person name="Wing R."/>
        </authorList>
    </citation>
    <scope>NUCLEOTIDE SEQUENCE</scope>
</reference>
<sequence length="167" mass="19264">MENGQSQVTRLTDDLVVEILRRLPAISICRSWRDLIADHDHRKKLPQTLTGFFYESHSLERCPEFAHHFSNVTRRVMPLVYPSFSFLPKCDRVAVMDCCNGLLLCSFYPSVESTRFNYAVCNPATKEWVMLPDAHWDIDETQTACLCFDPAISSHFHVVEYVGAEDF</sequence>